<reference evidence="4" key="2">
    <citation type="submission" date="2019-10" db="EMBL/GenBank/DDBJ databases">
        <title>Conservation and host-specific expression of non-tandemly repeated heterogenous ribosome RNA gene in arbuscular mycorrhizal fungi.</title>
        <authorList>
            <person name="Maeda T."/>
            <person name="Kobayashi Y."/>
            <person name="Nakagawa T."/>
            <person name="Ezawa T."/>
            <person name="Yamaguchi K."/>
            <person name="Bino T."/>
            <person name="Nishimoto Y."/>
            <person name="Shigenobu S."/>
            <person name="Kawaguchi M."/>
        </authorList>
    </citation>
    <scope>NUCLEOTIDE SEQUENCE</scope>
    <source>
        <strain evidence="4">HR1</strain>
    </source>
</reference>
<feature type="domain" description="Protein kinase" evidence="2">
    <location>
        <begin position="67"/>
        <end position="349"/>
    </location>
</feature>
<keyword evidence="1" id="KW-0812">Transmembrane</keyword>
<dbReference type="GO" id="GO:0007165">
    <property type="term" value="P:signal transduction"/>
    <property type="evidence" value="ECO:0007669"/>
    <property type="project" value="TreeGrafter"/>
</dbReference>
<keyword evidence="1" id="KW-1133">Transmembrane helix</keyword>
<dbReference type="SUPFAM" id="SSF56112">
    <property type="entry name" value="Protein kinase-like (PK-like)"/>
    <property type="match status" value="1"/>
</dbReference>
<evidence type="ECO:0000256" key="1">
    <source>
        <dbReference type="SAM" id="Phobius"/>
    </source>
</evidence>
<dbReference type="InterPro" id="IPR001245">
    <property type="entry name" value="Ser-Thr/Tyr_kinase_cat_dom"/>
</dbReference>
<protein>
    <submittedName>
        <fullName evidence="4">Kinase-like domain-containing protein</fullName>
    </submittedName>
</protein>
<dbReference type="GO" id="GO:0005737">
    <property type="term" value="C:cytoplasm"/>
    <property type="evidence" value="ECO:0007669"/>
    <property type="project" value="TreeGrafter"/>
</dbReference>
<name>A0A2Z6SHR7_9GLOM</name>
<proteinExistence type="predicted"/>
<evidence type="ECO:0000313" key="3">
    <source>
        <dbReference type="EMBL" id="GBC05387.1"/>
    </source>
</evidence>
<organism evidence="3 5">
    <name type="scientific">Rhizophagus clarus</name>
    <dbReference type="NCBI Taxonomy" id="94130"/>
    <lineage>
        <taxon>Eukaryota</taxon>
        <taxon>Fungi</taxon>
        <taxon>Fungi incertae sedis</taxon>
        <taxon>Mucoromycota</taxon>
        <taxon>Glomeromycotina</taxon>
        <taxon>Glomeromycetes</taxon>
        <taxon>Glomerales</taxon>
        <taxon>Glomeraceae</taxon>
        <taxon>Rhizophagus</taxon>
    </lineage>
</organism>
<dbReference type="GO" id="GO:0005524">
    <property type="term" value="F:ATP binding"/>
    <property type="evidence" value="ECO:0007669"/>
    <property type="project" value="InterPro"/>
</dbReference>
<dbReference type="PROSITE" id="PS50011">
    <property type="entry name" value="PROTEIN_KINASE_DOM"/>
    <property type="match status" value="1"/>
</dbReference>
<dbReference type="EMBL" id="BLAL01000285">
    <property type="protein sequence ID" value="GES99878.1"/>
    <property type="molecule type" value="Genomic_DNA"/>
</dbReference>
<dbReference type="InterPro" id="IPR050167">
    <property type="entry name" value="Ser_Thr_protein_kinase"/>
</dbReference>
<dbReference type="EMBL" id="BEXD01004004">
    <property type="protein sequence ID" value="GBC05387.1"/>
    <property type="molecule type" value="Genomic_DNA"/>
</dbReference>
<comment type="caution">
    <text evidence="3">The sequence shown here is derived from an EMBL/GenBank/DDBJ whole genome shotgun (WGS) entry which is preliminary data.</text>
</comment>
<gene>
    <name evidence="4" type="ORF">RCL2_002635900</name>
    <name evidence="3" type="ORF">RclHR1_00620027</name>
</gene>
<dbReference type="Proteomes" id="UP000247702">
    <property type="component" value="Unassembled WGS sequence"/>
</dbReference>
<reference evidence="3 5" key="1">
    <citation type="submission" date="2017-11" db="EMBL/GenBank/DDBJ databases">
        <title>The genome of Rhizophagus clarus HR1 reveals common genetic basis of auxotrophy among arbuscular mycorrhizal fungi.</title>
        <authorList>
            <person name="Kobayashi Y."/>
        </authorList>
    </citation>
    <scope>NUCLEOTIDE SEQUENCE [LARGE SCALE GENOMIC DNA]</scope>
    <source>
        <strain evidence="3 5">HR1</strain>
    </source>
</reference>
<dbReference type="OrthoDB" id="69842at2759"/>
<dbReference type="GO" id="GO:0004672">
    <property type="term" value="F:protein kinase activity"/>
    <property type="evidence" value="ECO:0007669"/>
    <property type="project" value="InterPro"/>
</dbReference>
<feature type="transmembrane region" description="Helical" evidence="1">
    <location>
        <begin position="641"/>
        <end position="662"/>
    </location>
</feature>
<dbReference type="InterPro" id="IPR000719">
    <property type="entry name" value="Prot_kinase_dom"/>
</dbReference>
<dbReference type="Gene3D" id="1.10.510.10">
    <property type="entry name" value="Transferase(Phosphotransferase) domain 1"/>
    <property type="match status" value="1"/>
</dbReference>
<evidence type="ECO:0000259" key="2">
    <source>
        <dbReference type="PROSITE" id="PS50011"/>
    </source>
</evidence>
<evidence type="ECO:0000313" key="4">
    <source>
        <dbReference type="EMBL" id="GES99878.1"/>
    </source>
</evidence>
<evidence type="ECO:0000313" key="5">
    <source>
        <dbReference type="Proteomes" id="UP000247702"/>
    </source>
</evidence>
<keyword evidence="1" id="KW-0472">Membrane</keyword>
<dbReference type="Proteomes" id="UP000615446">
    <property type="component" value="Unassembled WGS sequence"/>
</dbReference>
<dbReference type="Gene3D" id="3.30.200.20">
    <property type="entry name" value="Phosphorylase Kinase, domain 1"/>
    <property type="match status" value="1"/>
</dbReference>
<dbReference type="AlphaFoldDB" id="A0A2Z6SHR7"/>
<accession>A0A2Z6SHR7</accession>
<keyword evidence="4" id="KW-0418">Kinase</keyword>
<dbReference type="InterPro" id="IPR011009">
    <property type="entry name" value="Kinase-like_dom_sf"/>
</dbReference>
<dbReference type="Pfam" id="PF07714">
    <property type="entry name" value="PK_Tyr_Ser-Thr"/>
    <property type="match status" value="1"/>
</dbReference>
<keyword evidence="4" id="KW-0808">Transferase</keyword>
<keyword evidence="5" id="KW-1185">Reference proteome</keyword>
<sequence length="687" mass="79861">MSFGDCQGCQQPKTSYDWCKSCNYKHFKNDSKNWTSKNEIIDELIKKVQLNSSSYQEIIEWIPEDRLIIQQCIGKSRFGTVYKAIWKDGYIGYWDYDENCWKRYEKNCIVAVKILNNSENIQSDLLYQIFSVQNHNISGLIRYYGITQDSTTKNYAIISQYLETNVQNYLNKSKLSPNLLWLEKLEILMDVSSTLLQLHNSGLLHENLHTNNILCNMDNKIILSDLGLTHPPNKQNPKHEKKIPGYTNSYGLLNFIPPEIINGKNYTKESDIYCFGIILWEIASQRIFFDQDKKRNLPIIIKKPQLFKNHPRYPGFPYNLELLISKCWNHDPEKRPTIKTIHKQLREWWIGSWNKNMNDIITPFLNYQIIAINVKEFDPIYIHHTLEISNDENEDQSIPKHFKSILSNQQNLNPIKNLSLSSSQSSYSSNVISTLSNSTNTEETYQSPLTNTNLDTNVDTITNTIIDANIDVNIDANVSANIDTKNIGTNLDANIDSNIGANISENISENIVTNIVTNADSDINMDLKTNLHTNTFTNTTLTNTDVIDMEQSSKNGLLNLDKEMKFMKLFEALSNQSMSNDTSIMPGTFPKTEPYYYSKENIFTQSDIIFYDAYLKELVREMHHYWIVNNLSSLLLKNWKMIMRITFFCILAFIHLIIYLFLLNRITYFVIGYNMFNEEFMKKKIGI</sequence>
<dbReference type="PANTHER" id="PTHR23257">
    <property type="entry name" value="SERINE-THREONINE PROTEIN KINASE"/>
    <property type="match status" value="1"/>
</dbReference>